<dbReference type="RefSeq" id="WP_154451562.1">
    <property type="nucleotide sequence ID" value="NZ_CP044328.1"/>
</dbReference>
<organism evidence="1 2">
    <name type="scientific">Methylocystis rosea</name>
    <dbReference type="NCBI Taxonomy" id="173366"/>
    <lineage>
        <taxon>Bacteria</taxon>
        <taxon>Pseudomonadati</taxon>
        <taxon>Pseudomonadota</taxon>
        <taxon>Alphaproteobacteria</taxon>
        <taxon>Hyphomicrobiales</taxon>
        <taxon>Methylocystaceae</taxon>
        <taxon>Methylocystis</taxon>
    </lineage>
</organism>
<dbReference type="EMBL" id="CP044328">
    <property type="protein sequence ID" value="QGM93784.1"/>
    <property type="molecule type" value="Genomic_DNA"/>
</dbReference>
<evidence type="ECO:0000313" key="2">
    <source>
        <dbReference type="Proteomes" id="UP000424673"/>
    </source>
</evidence>
<keyword evidence="2" id="KW-1185">Reference proteome</keyword>
<accession>A0ABX6EGP8</accession>
<gene>
    <name evidence="1" type="ORF">F7D13_06965</name>
</gene>
<sequence length="80" mass="8425">MTANNEQDAAKEAAAKEAAAKKAAAKKAAEEAAANRKQTFVATFRLLLDGSYAAPGATVTLTREQFETLKPLGAIEGDWD</sequence>
<reference evidence="1 2" key="2">
    <citation type="journal article" date="2021" name="AMB Express">
        <title>Isolation and characterisation of Methylocystis spp. for poly-3-hydroxybutyrate production using waste methane feedstocks.</title>
        <authorList>
            <person name="Rumah B.L."/>
            <person name="Stead C.E."/>
            <person name="Claxton Stevens B.H."/>
            <person name="Minton N.P."/>
            <person name="Grosse-Honebrink A."/>
            <person name="Zhang Y."/>
        </authorList>
    </citation>
    <scope>NUCLEOTIDE SEQUENCE [LARGE SCALE GENOMIC DNA]</scope>
    <source>
        <strain evidence="1 2">BRCS1</strain>
    </source>
</reference>
<dbReference type="Proteomes" id="UP000424673">
    <property type="component" value="Chromosome"/>
</dbReference>
<reference evidence="2" key="1">
    <citation type="submission" date="2019-09" db="EMBL/GenBank/DDBJ databases">
        <title>Isolation and complete genome sequencing of Methylocystis species.</title>
        <authorList>
            <person name="Rumah B.L."/>
            <person name="Stead C.E."/>
            <person name="Stevens B.C."/>
            <person name="Minton N.P."/>
            <person name="Grosse-Honebrink A."/>
            <person name="Zhang Y."/>
        </authorList>
    </citation>
    <scope>NUCLEOTIDE SEQUENCE [LARGE SCALE GENOMIC DNA]</scope>
    <source>
        <strain evidence="2">BRCS1</strain>
    </source>
</reference>
<proteinExistence type="predicted"/>
<name>A0ABX6EGP8_9HYPH</name>
<evidence type="ECO:0000313" key="1">
    <source>
        <dbReference type="EMBL" id="QGM93784.1"/>
    </source>
</evidence>
<protein>
    <submittedName>
        <fullName evidence="1">Uncharacterized protein</fullName>
    </submittedName>
</protein>